<accession>A0ABS8IBX1</accession>
<gene>
    <name evidence="1" type="ORF">LC586_19695</name>
</gene>
<dbReference type="RefSeq" id="WP_229486395.1">
    <property type="nucleotide sequence ID" value="NZ_JAIVFQ010000030.1"/>
</dbReference>
<dbReference type="EMBL" id="JAIVFQ010000030">
    <property type="protein sequence ID" value="MCC5601369.1"/>
    <property type="molecule type" value="Genomic_DNA"/>
</dbReference>
<sequence length="137" mass="15620">MSETSQLDVIMRQLDTLSLVELLKIKTQIDALIEEKSSLLSNILISENYRIATSVSSETRDINEVAMTNRFPPLASSVTKLDKYQVALQFFESETKGDDTLEQVIELVEEWMVDESGYDEQTHPQIETGLNQNRMSM</sequence>
<keyword evidence="2" id="KW-1185">Reference proteome</keyword>
<comment type="caution">
    <text evidence="1">The sequence shown here is derived from an EMBL/GenBank/DDBJ whole genome shotgun (WGS) entry which is preliminary data.</text>
</comment>
<reference evidence="1 2" key="1">
    <citation type="journal article" date="2021" name="Microorganisms">
        <title>Genome Evolution of Filamentous Cyanobacterium Nostoc Species: From Facultative Symbiosis to Free Living.</title>
        <authorList>
            <person name="Huo D."/>
            <person name="Li H."/>
            <person name="Cai F."/>
            <person name="Guo X."/>
            <person name="Qiao Z."/>
            <person name="Wang W."/>
            <person name="Yu G."/>
            <person name="Li R."/>
        </authorList>
    </citation>
    <scope>NUCLEOTIDE SEQUENCE [LARGE SCALE GENOMIC DNA]</scope>
    <source>
        <strain evidence="1 2">CHAB 5714</strain>
    </source>
</reference>
<dbReference type="Proteomes" id="UP001199525">
    <property type="component" value="Unassembled WGS sequence"/>
</dbReference>
<proteinExistence type="predicted"/>
<protein>
    <submittedName>
        <fullName evidence="1">Uncharacterized protein</fullName>
    </submittedName>
</protein>
<organism evidence="1 2">
    <name type="scientific">Nostoc favosum CHAB5714</name>
    <dbReference type="NCBI Taxonomy" id="2780399"/>
    <lineage>
        <taxon>Bacteria</taxon>
        <taxon>Bacillati</taxon>
        <taxon>Cyanobacteriota</taxon>
        <taxon>Cyanophyceae</taxon>
        <taxon>Nostocales</taxon>
        <taxon>Nostocaceae</taxon>
        <taxon>Nostoc</taxon>
        <taxon>Nostoc favosum</taxon>
    </lineage>
</organism>
<evidence type="ECO:0000313" key="1">
    <source>
        <dbReference type="EMBL" id="MCC5601369.1"/>
    </source>
</evidence>
<evidence type="ECO:0000313" key="2">
    <source>
        <dbReference type="Proteomes" id="UP001199525"/>
    </source>
</evidence>
<name>A0ABS8IBX1_9NOSO</name>